<dbReference type="PANTHER" id="PTHR34220">
    <property type="entry name" value="SENSOR HISTIDINE KINASE YPDA"/>
    <property type="match status" value="1"/>
</dbReference>
<dbReference type="InterPro" id="IPR004358">
    <property type="entry name" value="Sig_transdc_His_kin-like_C"/>
</dbReference>
<evidence type="ECO:0000256" key="3">
    <source>
        <dbReference type="SAM" id="Phobius"/>
    </source>
</evidence>
<dbReference type="EC" id="2.7.13.3" evidence="2"/>
<reference evidence="5" key="1">
    <citation type="submission" date="2022-07" db="EMBL/GenBank/DDBJ databases">
        <title>Genome sequencing of Photobacterium atrarenae GJH2-4.</title>
        <authorList>
            <person name="Park S.-J."/>
        </authorList>
    </citation>
    <scope>NUCLEOTIDE SEQUENCE</scope>
    <source>
        <strain evidence="5">GJH2-4</strain>
    </source>
</reference>
<evidence type="ECO:0000313" key="5">
    <source>
        <dbReference type="EMBL" id="UTV30384.1"/>
    </source>
</evidence>
<evidence type="ECO:0000256" key="1">
    <source>
        <dbReference type="ARBA" id="ARBA00000085"/>
    </source>
</evidence>
<dbReference type="InterPro" id="IPR005467">
    <property type="entry name" value="His_kinase_dom"/>
</dbReference>
<dbReference type="SMART" id="SM00387">
    <property type="entry name" value="HATPase_c"/>
    <property type="match status" value="1"/>
</dbReference>
<keyword evidence="3" id="KW-0812">Transmembrane</keyword>
<protein>
    <recommendedName>
        <fullName evidence="2">histidine kinase</fullName>
        <ecNumber evidence="2">2.7.13.3</ecNumber>
    </recommendedName>
</protein>
<dbReference type="PRINTS" id="PR00344">
    <property type="entry name" value="BCTRLSENSOR"/>
</dbReference>
<dbReference type="Pfam" id="PF06580">
    <property type="entry name" value="His_kinase"/>
    <property type="match status" value="1"/>
</dbReference>
<keyword evidence="3" id="KW-1133">Transmembrane helix</keyword>
<dbReference type="InterPro" id="IPR036890">
    <property type="entry name" value="HATPase_C_sf"/>
</dbReference>
<dbReference type="InterPro" id="IPR003594">
    <property type="entry name" value="HATPase_dom"/>
</dbReference>
<organism evidence="5 6">
    <name type="scientific">Photobacterium atrarenae</name>
    <dbReference type="NCBI Taxonomy" id="865757"/>
    <lineage>
        <taxon>Bacteria</taxon>
        <taxon>Pseudomonadati</taxon>
        <taxon>Pseudomonadota</taxon>
        <taxon>Gammaproteobacteria</taxon>
        <taxon>Vibrionales</taxon>
        <taxon>Vibrionaceae</taxon>
        <taxon>Photobacterium</taxon>
    </lineage>
</organism>
<dbReference type="PROSITE" id="PS50109">
    <property type="entry name" value="HIS_KIN"/>
    <property type="match status" value="1"/>
</dbReference>
<keyword evidence="5" id="KW-0418">Kinase</keyword>
<sequence length="357" mass="39876">MDTGIEEISPWWKSIVITALFCLVIAIATNVVWPGNFYDDLIVSFGYGMSAVIPACLLSYFFPHLSQRLVNVCSVSTSMLLGTANAFLWLNDPNSPQSLETMKAVILLALIFTVLCFYYFYSYEKRLVMQQAIEAARLKQAEQEKALALSQLGQLQSQIEPHFLFNTLANAIALIDQDKETAKRVLVRLTDMFRSNLNKSRAKYTTVAEEITFISAYLDIQQIRLGERLRYQVSHHNVDLQQRIPPLLIQPLIENALDYGIEPKAQGGQIEIVFSETDGELIVEVIDDGNGFQPDSASSGHGLGLENIRRRLQALFGEQGSLSIKEPASGGVIATLRLPKKQLVEHPAVFVEQPSLK</sequence>
<dbReference type="SUPFAM" id="SSF55874">
    <property type="entry name" value="ATPase domain of HSP90 chaperone/DNA topoisomerase II/histidine kinase"/>
    <property type="match status" value="1"/>
</dbReference>
<feature type="transmembrane region" description="Helical" evidence="3">
    <location>
        <begin position="45"/>
        <end position="62"/>
    </location>
</feature>
<dbReference type="InterPro" id="IPR050640">
    <property type="entry name" value="Bact_2-comp_sensor_kinase"/>
</dbReference>
<dbReference type="Pfam" id="PF02518">
    <property type="entry name" value="HATPase_c"/>
    <property type="match status" value="1"/>
</dbReference>
<keyword evidence="6" id="KW-1185">Reference proteome</keyword>
<dbReference type="Gene3D" id="3.30.565.10">
    <property type="entry name" value="Histidine kinase-like ATPase, C-terminal domain"/>
    <property type="match status" value="1"/>
</dbReference>
<name>A0ABY5GNX6_9GAMM</name>
<accession>A0ABY5GNX6</accession>
<evidence type="ECO:0000256" key="2">
    <source>
        <dbReference type="ARBA" id="ARBA00012438"/>
    </source>
</evidence>
<comment type="catalytic activity">
    <reaction evidence="1">
        <text>ATP + protein L-histidine = ADP + protein N-phospho-L-histidine.</text>
        <dbReference type="EC" id="2.7.13.3"/>
    </reaction>
</comment>
<dbReference type="RefSeq" id="WP_255391738.1">
    <property type="nucleotide sequence ID" value="NZ_CP101509.1"/>
</dbReference>
<evidence type="ECO:0000313" key="6">
    <source>
        <dbReference type="Proteomes" id="UP001057998"/>
    </source>
</evidence>
<keyword evidence="5" id="KW-0808">Transferase</keyword>
<evidence type="ECO:0000259" key="4">
    <source>
        <dbReference type="PROSITE" id="PS50109"/>
    </source>
</evidence>
<dbReference type="InterPro" id="IPR010559">
    <property type="entry name" value="Sig_transdc_His_kin_internal"/>
</dbReference>
<dbReference type="Proteomes" id="UP001057998">
    <property type="component" value="Chromosome 2"/>
</dbReference>
<gene>
    <name evidence="5" type="ORF">NNL38_17560</name>
</gene>
<dbReference type="GO" id="GO:0016301">
    <property type="term" value="F:kinase activity"/>
    <property type="evidence" value="ECO:0007669"/>
    <property type="project" value="UniProtKB-KW"/>
</dbReference>
<dbReference type="EMBL" id="CP101509">
    <property type="protein sequence ID" value="UTV30384.1"/>
    <property type="molecule type" value="Genomic_DNA"/>
</dbReference>
<keyword evidence="3" id="KW-0472">Membrane</keyword>
<feature type="transmembrane region" description="Helical" evidence="3">
    <location>
        <begin position="69"/>
        <end position="90"/>
    </location>
</feature>
<feature type="transmembrane region" description="Helical" evidence="3">
    <location>
        <begin position="12"/>
        <end position="33"/>
    </location>
</feature>
<dbReference type="PANTHER" id="PTHR34220:SF9">
    <property type="entry name" value="SIGNAL TRANSDUCTION HISTIDINE KINASE INTERNAL REGION DOMAIN-CONTAINING PROTEIN"/>
    <property type="match status" value="1"/>
</dbReference>
<feature type="transmembrane region" description="Helical" evidence="3">
    <location>
        <begin position="102"/>
        <end position="121"/>
    </location>
</feature>
<feature type="domain" description="Histidine kinase" evidence="4">
    <location>
        <begin position="248"/>
        <end position="342"/>
    </location>
</feature>
<proteinExistence type="predicted"/>